<organism evidence="2 3">
    <name type="scientific">Providencia rettgeri</name>
    <dbReference type="NCBI Taxonomy" id="587"/>
    <lineage>
        <taxon>Bacteria</taxon>
        <taxon>Pseudomonadati</taxon>
        <taxon>Pseudomonadota</taxon>
        <taxon>Gammaproteobacteria</taxon>
        <taxon>Enterobacterales</taxon>
        <taxon>Morganellaceae</taxon>
        <taxon>Providencia</taxon>
    </lineage>
</organism>
<accession>A0A9N8D9H9</accession>
<comment type="caution">
    <text evidence="2">The sequence shown here is derived from an EMBL/GenBank/DDBJ whole genome shotgun (WGS) entry which is preliminary data.</text>
</comment>
<evidence type="ECO:0000313" key="3">
    <source>
        <dbReference type="Proteomes" id="UP000834611"/>
    </source>
</evidence>
<protein>
    <submittedName>
        <fullName evidence="2">Uncharacterized protein conserved in bacteria</fullName>
    </submittedName>
</protein>
<dbReference type="InterPro" id="IPR049349">
    <property type="entry name" value="DUF2264_N"/>
</dbReference>
<dbReference type="EMBL" id="CAHPSF010000019">
    <property type="protein sequence ID" value="CAB5718266.1"/>
    <property type="molecule type" value="Genomic_DNA"/>
</dbReference>
<dbReference type="Pfam" id="PF10022">
    <property type="entry name" value="DUF2264"/>
    <property type="match status" value="1"/>
</dbReference>
<proteinExistence type="predicted"/>
<dbReference type="PANTHER" id="PTHR35339:SF4">
    <property type="entry name" value="LINALOOL DEHYDRATASE_ISOMERASE DOMAIN-CONTAINING PROTEIN"/>
    <property type="match status" value="1"/>
</dbReference>
<reference evidence="2" key="1">
    <citation type="submission" date="2020-05" db="EMBL/GenBank/DDBJ databases">
        <authorList>
            <person name="Delgado-Blas J."/>
        </authorList>
    </citation>
    <scope>NUCLEOTIDE SEQUENCE</scope>
    <source>
        <strain evidence="2">BB1453</strain>
    </source>
</reference>
<dbReference type="InterPro" id="IPR016624">
    <property type="entry name" value="UCP014753"/>
</dbReference>
<dbReference type="AlphaFoldDB" id="A0A9N8D9H9"/>
<name>A0A9N8D9H9_PRORE</name>
<dbReference type="Proteomes" id="UP000834611">
    <property type="component" value="Unassembled WGS sequence"/>
</dbReference>
<evidence type="ECO:0000259" key="1">
    <source>
        <dbReference type="Pfam" id="PF10022"/>
    </source>
</evidence>
<feature type="domain" description="DUF2264" evidence="1">
    <location>
        <begin position="72"/>
        <end position="408"/>
    </location>
</feature>
<dbReference type="PANTHER" id="PTHR35339">
    <property type="entry name" value="LINALOOL DEHYDRATASE_ISOMERASE DOMAIN-CONTAINING PROTEIN"/>
    <property type="match status" value="1"/>
</dbReference>
<evidence type="ECO:0000313" key="2">
    <source>
        <dbReference type="EMBL" id="CAB5718266.1"/>
    </source>
</evidence>
<sequence length="495" mass="57217">MHHRETRMTIPTERPKLPYEHPDIKIYQKLFKENIIRRLIRKSAYQCNDNHIIKAFQDENQPLSVLCELLVRYTTEAFVHYQTWGYSHAYYPGSPGQQTVRTDALEGVSRVLPLLASWLVHSQKATLNGLNLASIDLSEIIKNAFLHGTDPAHTGYWGRLENYDQKICESADLALTLWLSREWVWDKLDNSEQQRIIEWFEQVNHCDIVDNNWHLFPLTVQFVIRALTGRDTIAMWRYERVKQFYVGDGWFRDGAKGNFDYYNAWGFYYSLYWLNQICPHFDDEFIRSSLNQFNHHYRYFMTPQGIPFFGRSACYRLAVSAPLLAGVDLGGDAVSVGEAKNALESTLRYFIGHGALKAGAPTQGLFSYDARLVDNYSGPASSFWSLRAVIIALYCGNRIQLWDSPCSPLPVESSDFHFEIPSIAVTVIGVKETQEVTVIFREDYLKQQSPLTRRLEKQLCSQKVIETLLGQSKRPKNNLLRKGVTSYSSKMTHYF</sequence>
<gene>
    <name evidence="2" type="ORF">GHA_04401</name>
</gene>